<feature type="transmembrane region" description="Helical" evidence="1">
    <location>
        <begin position="120"/>
        <end position="138"/>
    </location>
</feature>
<keyword evidence="1" id="KW-0472">Membrane</keyword>
<evidence type="ECO:0000313" key="3">
    <source>
        <dbReference type="Proteomes" id="UP001239169"/>
    </source>
</evidence>
<dbReference type="RefSeq" id="WP_195418399.1">
    <property type="nucleotide sequence ID" value="NZ_CANCWH010000007.1"/>
</dbReference>
<proteinExistence type="predicted"/>
<reference evidence="2 3" key="1">
    <citation type="submission" date="2023-04" db="EMBL/GenBank/DDBJ databases">
        <title>Bacteria Genome Submission.</title>
        <authorList>
            <person name="Isaac P."/>
        </authorList>
    </citation>
    <scope>NUCLEOTIDE SEQUENCE [LARGE SCALE GENOMIC DNA]</scope>
    <source>
        <strain evidence="2 3">SampleS7P1</strain>
    </source>
</reference>
<feature type="transmembrane region" description="Helical" evidence="1">
    <location>
        <begin position="49"/>
        <end position="68"/>
    </location>
</feature>
<evidence type="ECO:0000313" key="2">
    <source>
        <dbReference type="EMBL" id="WGX76535.1"/>
    </source>
</evidence>
<keyword evidence="1" id="KW-1133">Transmembrane helix</keyword>
<protein>
    <submittedName>
        <fullName evidence="2">Uncharacterized protein</fullName>
    </submittedName>
</protein>
<name>A0ABY8R4R7_PARBF</name>
<dbReference type="EMBL" id="CP124685">
    <property type="protein sequence ID" value="WGX76535.1"/>
    <property type="molecule type" value="Genomic_DNA"/>
</dbReference>
<organism evidence="2 3">
    <name type="scientific">Paraclostridium bifermentans</name>
    <name type="common">Clostridium bifermentans</name>
    <dbReference type="NCBI Taxonomy" id="1490"/>
    <lineage>
        <taxon>Bacteria</taxon>
        <taxon>Bacillati</taxon>
        <taxon>Bacillota</taxon>
        <taxon>Clostridia</taxon>
        <taxon>Peptostreptococcales</taxon>
        <taxon>Peptostreptococcaceae</taxon>
        <taxon>Paraclostridium</taxon>
    </lineage>
</organism>
<sequence length="162" mass="18804">MKFISNIISNIITLAYGILCMPLLVLISILFPIMTIIDAYKIISTGFTVYGEYITLLIAITMLMYISLRFRALRRIYSIFPSLFEALKYLTISNIFIGIGAEILNWSYMELTPGRKIFGIVSFVISLIIWRVFISMYYKKKPLSETMLESEEKMQNYNEELS</sequence>
<evidence type="ECO:0000256" key="1">
    <source>
        <dbReference type="SAM" id="Phobius"/>
    </source>
</evidence>
<feature type="transmembrane region" description="Helical" evidence="1">
    <location>
        <begin position="12"/>
        <end position="37"/>
    </location>
</feature>
<feature type="transmembrane region" description="Helical" evidence="1">
    <location>
        <begin position="89"/>
        <end position="108"/>
    </location>
</feature>
<keyword evidence="3" id="KW-1185">Reference proteome</keyword>
<keyword evidence="1" id="KW-0812">Transmembrane</keyword>
<gene>
    <name evidence="2" type="ORF">QJS64_05110</name>
</gene>
<accession>A0ABY8R4R7</accession>
<dbReference type="Proteomes" id="UP001239169">
    <property type="component" value="Chromosome"/>
</dbReference>